<dbReference type="InterPro" id="IPR051681">
    <property type="entry name" value="Ser/Thr_Kinases-Pseudokinases"/>
</dbReference>
<dbReference type="GO" id="GO:0005524">
    <property type="term" value="F:ATP binding"/>
    <property type="evidence" value="ECO:0007669"/>
    <property type="project" value="UniProtKB-KW"/>
</dbReference>
<evidence type="ECO:0000256" key="2">
    <source>
        <dbReference type="ARBA" id="ARBA00022840"/>
    </source>
</evidence>
<keyword evidence="1" id="KW-0547">Nucleotide-binding</keyword>
<sequence>MDHDDIVKYMGYIDEKQQKYIIMEYVNGGSLFDFIHGSNEAKLTMGNKYRIVVDVASAMAFLHHSGIGHRDLNTKNILIDKNTFKVKLADLGLSQEIKSNTPKDKRVGTLRWMAPEVLKKKCTSIEKADVWSYGIILLEIGTSSLPYSGQVESDVKYALNRIQPPEVPKEPKLPPFWHDIMRECWRKNPETRPTFITILQTLKDNKTNL</sequence>
<proteinExistence type="predicted"/>
<dbReference type="InterPro" id="IPR011009">
    <property type="entry name" value="Kinase-like_dom_sf"/>
</dbReference>
<dbReference type="Pfam" id="PF07714">
    <property type="entry name" value="PK_Tyr_Ser-Thr"/>
    <property type="match status" value="1"/>
</dbReference>
<accession>A0A6B2LDS3</accession>
<name>A0A6B2LDS3_9EUKA</name>
<dbReference type="InterPro" id="IPR000719">
    <property type="entry name" value="Prot_kinase_dom"/>
</dbReference>
<dbReference type="EMBL" id="GIBP01006230">
    <property type="protein sequence ID" value="NDV35199.1"/>
    <property type="molecule type" value="Transcribed_RNA"/>
</dbReference>
<protein>
    <recommendedName>
        <fullName evidence="3">Protein kinase domain-containing protein</fullName>
    </recommendedName>
</protein>
<dbReference type="Gene3D" id="1.10.510.10">
    <property type="entry name" value="Transferase(Phosphotransferase) domain 1"/>
    <property type="match status" value="1"/>
</dbReference>
<dbReference type="PROSITE" id="PS50011">
    <property type="entry name" value="PROTEIN_KINASE_DOM"/>
    <property type="match status" value="1"/>
</dbReference>
<dbReference type="PRINTS" id="PR00109">
    <property type="entry name" value="TYRKINASE"/>
</dbReference>
<dbReference type="SUPFAM" id="SSF56112">
    <property type="entry name" value="Protein kinase-like (PK-like)"/>
    <property type="match status" value="1"/>
</dbReference>
<evidence type="ECO:0000259" key="3">
    <source>
        <dbReference type="PROSITE" id="PS50011"/>
    </source>
</evidence>
<organism evidence="4">
    <name type="scientific">Arcella intermedia</name>
    <dbReference type="NCBI Taxonomy" id="1963864"/>
    <lineage>
        <taxon>Eukaryota</taxon>
        <taxon>Amoebozoa</taxon>
        <taxon>Tubulinea</taxon>
        <taxon>Elardia</taxon>
        <taxon>Arcellinida</taxon>
        <taxon>Sphaerothecina</taxon>
        <taxon>Arcellidae</taxon>
        <taxon>Arcella</taxon>
    </lineage>
</organism>
<dbReference type="PANTHER" id="PTHR44329">
    <property type="entry name" value="SERINE/THREONINE-PROTEIN KINASE TNNI3K-RELATED"/>
    <property type="match status" value="1"/>
</dbReference>
<dbReference type="InterPro" id="IPR001245">
    <property type="entry name" value="Ser-Thr/Tyr_kinase_cat_dom"/>
</dbReference>
<dbReference type="GO" id="GO:0004674">
    <property type="term" value="F:protein serine/threonine kinase activity"/>
    <property type="evidence" value="ECO:0007669"/>
    <property type="project" value="TreeGrafter"/>
</dbReference>
<reference evidence="4" key="1">
    <citation type="journal article" date="2020" name="J. Eukaryot. Microbiol.">
        <title>De novo Sequencing, Assembly and Annotation of the Transcriptome for the Free-Living Testate Amoeba Arcella intermedia.</title>
        <authorList>
            <person name="Ribeiro G.M."/>
            <person name="Porfirio-Sousa A.L."/>
            <person name="Maurer-Alcala X.X."/>
            <person name="Katz L.A."/>
            <person name="Lahr D.J.G."/>
        </authorList>
    </citation>
    <scope>NUCLEOTIDE SEQUENCE</scope>
</reference>
<evidence type="ECO:0000256" key="1">
    <source>
        <dbReference type="ARBA" id="ARBA00022741"/>
    </source>
</evidence>
<evidence type="ECO:0000313" key="4">
    <source>
        <dbReference type="EMBL" id="NDV35199.1"/>
    </source>
</evidence>
<keyword evidence="2" id="KW-0067">ATP-binding</keyword>
<dbReference type="AlphaFoldDB" id="A0A6B2LDS3"/>
<feature type="domain" description="Protein kinase" evidence="3">
    <location>
        <begin position="1"/>
        <end position="209"/>
    </location>
</feature>